<dbReference type="PROSITE" id="PS50811">
    <property type="entry name" value="WRKY"/>
    <property type="match status" value="1"/>
</dbReference>
<evidence type="ECO:0000256" key="4">
    <source>
        <dbReference type="ARBA" id="ARBA00023163"/>
    </source>
</evidence>
<reference evidence="8 9" key="1">
    <citation type="submission" date="2018-04" db="EMBL/GenBank/DDBJ databases">
        <title>WGS assembly of Panicum hallii var. hallii HAL2.</title>
        <authorList>
            <person name="Lovell J."/>
            <person name="Jenkins J."/>
            <person name="Lowry D."/>
            <person name="Mamidi S."/>
            <person name="Sreedasyam A."/>
            <person name="Weng X."/>
            <person name="Barry K."/>
            <person name="Bonette J."/>
            <person name="Campitelli B."/>
            <person name="Daum C."/>
            <person name="Gordon S."/>
            <person name="Gould B."/>
            <person name="Lipzen A."/>
            <person name="MacQueen A."/>
            <person name="Palacio-Mejia J."/>
            <person name="Plott C."/>
            <person name="Shakirov E."/>
            <person name="Shu S."/>
            <person name="Yoshinaga Y."/>
            <person name="Zane M."/>
            <person name="Rokhsar D."/>
            <person name="Grimwood J."/>
            <person name="Schmutz J."/>
            <person name="Juenger T."/>
        </authorList>
    </citation>
    <scope>NUCLEOTIDE SEQUENCE [LARGE SCALE GENOMIC DNA]</scope>
    <source>
        <strain evidence="9">cv. HAL2</strain>
    </source>
</reference>
<keyword evidence="2" id="KW-0805">Transcription regulation</keyword>
<dbReference type="InterPro" id="IPR036576">
    <property type="entry name" value="WRKY_dom_sf"/>
</dbReference>
<dbReference type="PANTHER" id="PTHR32096">
    <property type="entry name" value="WRKY TRANSCRIPTION FACTOR 30-RELATED-RELATED"/>
    <property type="match status" value="1"/>
</dbReference>
<dbReference type="SMART" id="SM00774">
    <property type="entry name" value="WRKY"/>
    <property type="match status" value="1"/>
</dbReference>
<keyword evidence="3" id="KW-0238">DNA-binding</keyword>
<evidence type="ECO:0000313" key="9">
    <source>
        <dbReference type="Proteomes" id="UP000244336"/>
    </source>
</evidence>
<dbReference type="OrthoDB" id="2021064at2759"/>
<evidence type="ECO:0000259" key="7">
    <source>
        <dbReference type="PROSITE" id="PS50811"/>
    </source>
</evidence>
<dbReference type="GO" id="GO:0000976">
    <property type="term" value="F:transcription cis-regulatory region binding"/>
    <property type="evidence" value="ECO:0007669"/>
    <property type="project" value="TreeGrafter"/>
</dbReference>
<proteinExistence type="predicted"/>
<keyword evidence="9" id="KW-1185">Reference proteome</keyword>
<evidence type="ECO:0000256" key="6">
    <source>
        <dbReference type="SAM" id="MobiDB-lite"/>
    </source>
</evidence>
<protein>
    <recommendedName>
        <fullName evidence="7">WRKY domain-containing protein</fullName>
    </recommendedName>
</protein>
<evidence type="ECO:0000256" key="5">
    <source>
        <dbReference type="ARBA" id="ARBA00023242"/>
    </source>
</evidence>
<dbReference type="SUPFAM" id="SSF118290">
    <property type="entry name" value="WRKY DNA-binding domain"/>
    <property type="match status" value="1"/>
</dbReference>
<organism evidence="8 9">
    <name type="scientific">Panicum hallii var. hallii</name>
    <dbReference type="NCBI Taxonomy" id="1504633"/>
    <lineage>
        <taxon>Eukaryota</taxon>
        <taxon>Viridiplantae</taxon>
        <taxon>Streptophyta</taxon>
        <taxon>Embryophyta</taxon>
        <taxon>Tracheophyta</taxon>
        <taxon>Spermatophyta</taxon>
        <taxon>Magnoliopsida</taxon>
        <taxon>Liliopsida</taxon>
        <taxon>Poales</taxon>
        <taxon>Poaceae</taxon>
        <taxon>PACMAD clade</taxon>
        <taxon>Panicoideae</taxon>
        <taxon>Panicodae</taxon>
        <taxon>Paniceae</taxon>
        <taxon>Panicinae</taxon>
        <taxon>Panicum</taxon>
        <taxon>Panicum sect. Panicum</taxon>
    </lineage>
</organism>
<name>A0A2T7CD13_9POAL</name>
<dbReference type="Gramene" id="PUZ41215">
    <property type="protein sequence ID" value="PUZ41215"/>
    <property type="gene ID" value="GQ55_9G486300"/>
</dbReference>
<feature type="domain" description="WRKY" evidence="7">
    <location>
        <begin position="149"/>
        <end position="217"/>
    </location>
</feature>
<keyword evidence="4" id="KW-0804">Transcription</keyword>
<evidence type="ECO:0000256" key="1">
    <source>
        <dbReference type="ARBA" id="ARBA00004123"/>
    </source>
</evidence>
<dbReference type="InterPro" id="IPR044810">
    <property type="entry name" value="WRKY_plant"/>
</dbReference>
<dbReference type="GO" id="GO:0003700">
    <property type="term" value="F:DNA-binding transcription factor activity"/>
    <property type="evidence" value="ECO:0007669"/>
    <property type="project" value="InterPro"/>
</dbReference>
<gene>
    <name evidence="8" type="ORF">GQ55_9G486300</name>
</gene>
<dbReference type="STRING" id="1504633.A0A2T7CD13"/>
<dbReference type="GO" id="GO:0005634">
    <property type="term" value="C:nucleus"/>
    <property type="evidence" value="ECO:0007669"/>
    <property type="project" value="UniProtKB-SubCell"/>
</dbReference>
<feature type="compositionally biased region" description="Basic residues" evidence="6">
    <location>
        <begin position="133"/>
        <end position="143"/>
    </location>
</feature>
<keyword evidence="5" id="KW-0539">Nucleus</keyword>
<accession>A0A2T7CD13</accession>
<dbReference type="Proteomes" id="UP000244336">
    <property type="component" value="Chromosome 9"/>
</dbReference>
<dbReference type="PANTHER" id="PTHR32096:SF146">
    <property type="entry name" value="WRKY TRANSCRIPTION FACTOR 19-RELATED"/>
    <property type="match status" value="1"/>
</dbReference>
<evidence type="ECO:0000313" key="8">
    <source>
        <dbReference type="EMBL" id="PUZ41215.1"/>
    </source>
</evidence>
<sequence length="369" mass="37955">MGVNYKKQSHNSRAPQVCYSRRSVRTCVCIGSSLAESDMSTTLPAERAAAAVNDLVEARDGAATLRTFLLQLDDQRAPWAQRVVDGVLSRLSSAMSALDVGGAAAEGGQSPVAGSGSGGASRPQQSASSSGNTKKRSFSRRSQRPSDKKITATLEDGHVWRKYGQKEIQNSPYPRSYYRCTHSSGQGCNAKRQVQRSETDPSMYVVTYYGEHTCRDPSTIPLVVHAAGAAPDRASNLISFGHSGANDNAAASAGAGASSSQYLAIGGMTTADQLSTSWCTSDDMFSSSAGSFMQVEELISAVVGSAGVTSTATATAGSSALDRGGLGGMVGGAGGTASFTPSPNGLAGFVVGSLGSIGGDDDDLFSMDP</sequence>
<dbReference type="InterPro" id="IPR003657">
    <property type="entry name" value="WRKY_dom"/>
</dbReference>
<dbReference type="EMBL" id="CM009757">
    <property type="protein sequence ID" value="PUZ41215.1"/>
    <property type="molecule type" value="Genomic_DNA"/>
</dbReference>
<evidence type="ECO:0000256" key="3">
    <source>
        <dbReference type="ARBA" id="ARBA00023125"/>
    </source>
</evidence>
<evidence type="ECO:0000256" key="2">
    <source>
        <dbReference type="ARBA" id="ARBA00023015"/>
    </source>
</evidence>
<comment type="subcellular location">
    <subcellularLocation>
        <location evidence="1">Nucleus</location>
    </subcellularLocation>
</comment>
<dbReference type="AlphaFoldDB" id="A0A2T7CD13"/>
<feature type="compositionally biased region" description="Low complexity" evidence="6">
    <location>
        <begin position="107"/>
        <end position="131"/>
    </location>
</feature>
<feature type="compositionally biased region" description="Basic and acidic residues" evidence="6">
    <location>
        <begin position="144"/>
        <end position="153"/>
    </location>
</feature>
<feature type="region of interest" description="Disordered" evidence="6">
    <location>
        <begin position="102"/>
        <end position="153"/>
    </location>
</feature>
<dbReference type="Gene3D" id="2.20.25.80">
    <property type="entry name" value="WRKY domain"/>
    <property type="match status" value="1"/>
</dbReference>
<dbReference type="Pfam" id="PF03106">
    <property type="entry name" value="WRKY"/>
    <property type="match status" value="1"/>
</dbReference>